<dbReference type="AlphaFoldDB" id="A0AAD5K1R4"/>
<comment type="caution">
    <text evidence="3">The sequence shown here is derived from an EMBL/GenBank/DDBJ whole genome shotgun (WGS) entry which is preliminary data.</text>
</comment>
<keyword evidence="1" id="KW-0472">Membrane</keyword>
<proteinExistence type="predicted"/>
<dbReference type="PANTHER" id="PTHR33112">
    <property type="entry name" value="DOMAIN PROTEIN, PUTATIVE-RELATED"/>
    <property type="match status" value="1"/>
</dbReference>
<feature type="domain" description="Heterokaryon incompatibility" evidence="2">
    <location>
        <begin position="246"/>
        <end position="302"/>
    </location>
</feature>
<evidence type="ECO:0000313" key="3">
    <source>
        <dbReference type="EMBL" id="KAI9251355.1"/>
    </source>
</evidence>
<protein>
    <recommendedName>
        <fullName evidence="2">Heterokaryon incompatibility domain-containing protein</fullName>
    </recommendedName>
</protein>
<accession>A0AAD5K1R4</accession>
<dbReference type="InterPro" id="IPR010730">
    <property type="entry name" value="HET"/>
</dbReference>
<sequence length="327" mass="38769">MISFVCCCITAATNAYYFIDPYIFPLVKLKKYINIHRSLLDELRYEFLRSIKPTVAMCICVAQRRGARLFLSFILTTFYVFIILLPSRSAAVNQVINETMYITYETAQSFGNVEYELTKRVKPPITVPNDLPKPDFMPTKLVRISDMKVVNGSQVNEGYCALSYSWNQSGDIKQDDNRKYVRVDDGEHKIISYDNIFPDMIIPNYKMPIEYEYKSIETWSKMSKMYHVLKIIDNKNYHFTKTTKHAKFEPVIQQICQQFNIKYIWYDQLCINQNNKKEKQREIRNMHQIYENAYCAVALVPEYARAFMDFRRSNKVKKIIICRKRYT</sequence>
<evidence type="ECO:0000259" key="2">
    <source>
        <dbReference type="Pfam" id="PF06985"/>
    </source>
</evidence>
<evidence type="ECO:0000256" key="1">
    <source>
        <dbReference type="SAM" id="Phobius"/>
    </source>
</evidence>
<keyword evidence="1" id="KW-0812">Transmembrane</keyword>
<keyword evidence="1" id="KW-1133">Transmembrane helix</keyword>
<gene>
    <name evidence="3" type="ORF">BDA99DRAFT_541347</name>
</gene>
<dbReference type="Pfam" id="PF06985">
    <property type="entry name" value="HET"/>
    <property type="match status" value="1"/>
</dbReference>
<dbReference type="EMBL" id="JAIXMP010000030">
    <property type="protein sequence ID" value="KAI9251355.1"/>
    <property type="molecule type" value="Genomic_DNA"/>
</dbReference>
<dbReference type="PANTHER" id="PTHR33112:SF16">
    <property type="entry name" value="HETEROKARYON INCOMPATIBILITY DOMAIN-CONTAINING PROTEIN"/>
    <property type="match status" value="1"/>
</dbReference>
<feature type="transmembrane region" description="Helical" evidence="1">
    <location>
        <begin position="69"/>
        <end position="87"/>
    </location>
</feature>
<dbReference type="Proteomes" id="UP001209540">
    <property type="component" value="Unassembled WGS sequence"/>
</dbReference>
<organism evidence="3 4">
    <name type="scientific">Phascolomyces articulosus</name>
    <dbReference type="NCBI Taxonomy" id="60185"/>
    <lineage>
        <taxon>Eukaryota</taxon>
        <taxon>Fungi</taxon>
        <taxon>Fungi incertae sedis</taxon>
        <taxon>Mucoromycota</taxon>
        <taxon>Mucoromycotina</taxon>
        <taxon>Mucoromycetes</taxon>
        <taxon>Mucorales</taxon>
        <taxon>Lichtheimiaceae</taxon>
        <taxon>Phascolomyces</taxon>
    </lineage>
</organism>
<name>A0AAD5K1R4_9FUNG</name>
<keyword evidence="4" id="KW-1185">Reference proteome</keyword>
<reference evidence="3" key="1">
    <citation type="journal article" date="2022" name="IScience">
        <title>Evolution of zygomycete secretomes and the origins of terrestrial fungal ecologies.</title>
        <authorList>
            <person name="Chang Y."/>
            <person name="Wang Y."/>
            <person name="Mondo S."/>
            <person name="Ahrendt S."/>
            <person name="Andreopoulos W."/>
            <person name="Barry K."/>
            <person name="Beard J."/>
            <person name="Benny G.L."/>
            <person name="Blankenship S."/>
            <person name="Bonito G."/>
            <person name="Cuomo C."/>
            <person name="Desiro A."/>
            <person name="Gervers K.A."/>
            <person name="Hundley H."/>
            <person name="Kuo A."/>
            <person name="LaButti K."/>
            <person name="Lang B.F."/>
            <person name="Lipzen A."/>
            <person name="O'Donnell K."/>
            <person name="Pangilinan J."/>
            <person name="Reynolds N."/>
            <person name="Sandor L."/>
            <person name="Smith M.E."/>
            <person name="Tsang A."/>
            <person name="Grigoriev I.V."/>
            <person name="Stajich J.E."/>
            <person name="Spatafora J.W."/>
        </authorList>
    </citation>
    <scope>NUCLEOTIDE SEQUENCE</scope>
    <source>
        <strain evidence="3">RSA 2281</strain>
    </source>
</reference>
<evidence type="ECO:0000313" key="4">
    <source>
        <dbReference type="Proteomes" id="UP001209540"/>
    </source>
</evidence>
<reference evidence="3" key="2">
    <citation type="submission" date="2023-02" db="EMBL/GenBank/DDBJ databases">
        <authorList>
            <consortium name="DOE Joint Genome Institute"/>
            <person name="Mondo S.J."/>
            <person name="Chang Y."/>
            <person name="Wang Y."/>
            <person name="Ahrendt S."/>
            <person name="Andreopoulos W."/>
            <person name="Barry K."/>
            <person name="Beard J."/>
            <person name="Benny G.L."/>
            <person name="Blankenship S."/>
            <person name="Bonito G."/>
            <person name="Cuomo C."/>
            <person name="Desiro A."/>
            <person name="Gervers K.A."/>
            <person name="Hundley H."/>
            <person name="Kuo A."/>
            <person name="LaButti K."/>
            <person name="Lang B.F."/>
            <person name="Lipzen A."/>
            <person name="O'Donnell K."/>
            <person name="Pangilinan J."/>
            <person name="Reynolds N."/>
            <person name="Sandor L."/>
            <person name="Smith M.W."/>
            <person name="Tsang A."/>
            <person name="Grigoriev I.V."/>
            <person name="Stajich J.E."/>
            <person name="Spatafora J.W."/>
        </authorList>
    </citation>
    <scope>NUCLEOTIDE SEQUENCE</scope>
    <source>
        <strain evidence="3">RSA 2281</strain>
    </source>
</reference>